<dbReference type="PANTHER" id="PTHR43861">
    <property type="entry name" value="TRANS-ACONITATE 2-METHYLTRANSFERASE-RELATED"/>
    <property type="match status" value="1"/>
</dbReference>
<dbReference type="Proteomes" id="UP000034681">
    <property type="component" value="Unassembled WGS sequence"/>
</dbReference>
<keyword evidence="4" id="KW-1185">Reference proteome</keyword>
<gene>
    <name evidence="3" type="ORF">PROH_00360</name>
</gene>
<dbReference type="AlphaFoldDB" id="A0A0M2Q3U7"/>
<dbReference type="InterPro" id="IPR041698">
    <property type="entry name" value="Methyltransf_25"/>
</dbReference>
<name>A0A0M2Q3U7_PROHO</name>
<comment type="caution">
    <text evidence="3">The sequence shown here is derived from an EMBL/GenBank/DDBJ whole genome shotgun (WGS) entry which is preliminary data.</text>
</comment>
<dbReference type="Pfam" id="PF13649">
    <property type="entry name" value="Methyltransf_25"/>
    <property type="match status" value="1"/>
</dbReference>
<dbReference type="GO" id="GO:0032259">
    <property type="term" value="P:methylation"/>
    <property type="evidence" value="ECO:0007669"/>
    <property type="project" value="UniProtKB-KW"/>
</dbReference>
<dbReference type="CDD" id="cd02440">
    <property type="entry name" value="AdoMet_MTases"/>
    <property type="match status" value="1"/>
</dbReference>
<dbReference type="STRING" id="317619.GCA_000332315_03225"/>
<evidence type="ECO:0000256" key="1">
    <source>
        <dbReference type="ARBA" id="ARBA00022679"/>
    </source>
</evidence>
<sequence>MVVLPWVWLEVPIAPGDPAAYVTRPIHHPDGIGRFYQGREIAQVMGHRGAGWLERPSRLWQEQPQVLVQQLGLQPTDQVADIGAGTGYLTFRLAAQVPQGQVWAVDVQPEMLEILGALQQELGIDNVRSILGTDQDPRLPAASVDLVLLVDAYHEFAYPQEMMAAIAIALKPGGRVVLAEYRAEDPFVPIKGLHKMSEVQVKKELEFLGFHWLKTDESLPQQHLIFFEKPFFENPA</sequence>
<dbReference type="eggNOG" id="COG2226">
    <property type="taxonomic scope" value="Bacteria"/>
</dbReference>
<feature type="domain" description="Methyltransferase" evidence="2">
    <location>
        <begin position="79"/>
        <end position="174"/>
    </location>
</feature>
<proteinExistence type="predicted"/>
<evidence type="ECO:0000313" key="4">
    <source>
        <dbReference type="Proteomes" id="UP000034681"/>
    </source>
</evidence>
<dbReference type="EMBL" id="AJTX02000002">
    <property type="protein sequence ID" value="KKJ01609.1"/>
    <property type="molecule type" value="Genomic_DNA"/>
</dbReference>
<dbReference type="GO" id="GO:0008168">
    <property type="term" value="F:methyltransferase activity"/>
    <property type="evidence" value="ECO:0007669"/>
    <property type="project" value="UniProtKB-KW"/>
</dbReference>
<keyword evidence="3" id="KW-0489">Methyltransferase</keyword>
<reference evidence="3" key="1">
    <citation type="submission" date="2012-04" db="EMBL/GenBank/DDBJ databases">
        <authorList>
            <person name="Borisov I.G."/>
            <person name="Ivanikova N.V."/>
            <person name="Pinevich A.V."/>
        </authorList>
    </citation>
    <scope>NUCLEOTIDE SEQUENCE</scope>
    <source>
        <strain evidence="3">CALU 1027</strain>
    </source>
</reference>
<dbReference type="Gene3D" id="3.40.50.150">
    <property type="entry name" value="Vaccinia Virus protein VP39"/>
    <property type="match status" value="1"/>
</dbReference>
<evidence type="ECO:0000313" key="3">
    <source>
        <dbReference type="EMBL" id="KKJ01609.1"/>
    </source>
</evidence>
<accession>A0A0M2Q3U7</accession>
<dbReference type="PANTHER" id="PTHR43861:SF3">
    <property type="entry name" value="PUTATIVE (AFU_ORTHOLOGUE AFUA_2G14390)-RELATED"/>
    <property type="match status" value="1"/>
</dbReference>
<keyword evidence="1" id="KW-0808">Transferase</keyword>
<organism evidence="3 4">
    <name type="scientific">Prochlorothrix hollandica PCC 9006 = CALU 1027</name>
    <dbReference type="NCBI Taxonomy" id="317619"/>
    <lineage>
        <taxon>Bacteria</taxon>
        <taxon>Bacillati</taxon>
        <taxon>Cyanobacteriota</taxon>
        <taxon>Cyanophyceae</taxon>
        <taxon>Prochlorotrichales</taxon>
        <taxon>Prochlorotrichaceae</taxon>
        <taxon>Prochlorothrix</taxon>
    </lineage>
</organism>
<dbReference type="SUPFAM" id="SSF53335">
    <property type="entry name" value="S-adenosyl-L-methionine-dependent methyltransferases"/>
    <property type="match status" value="1"/>
</dbReference>
<dbReference type="InterPro" id="IPR029063">
    <property type="entry name" value="SAM-dependent_MTases_sf"/>
</dbReference>
<protein>
    <submittedName>
        <fullName evidence="3">Methyltransferase type 11</fullName>
    </submittedName>
</protein>
<evidence type="ECO:0000259" key="2">
    <source>
        <dbReference type="Pfam" id="PF13649"/>
    </source>
</evidence>